<evidence type="ECO:0000256" key="5">
    <source>
        <dbReference type="ARBA" id="ARBA00023242"/>
    </source>
</evidence>
<dbReference type="VEuPathDB" id="TrichDB:TVAGG3_0925310"/>
<dbReference type="AlphaFoldDB" id="A2DXF7"/>
<dbReference type="GO" id="GO:0000056">
    <property type="term" value="P:ribosomal small subunit export from nucleus"/>
    <property type="evidence" value="ECO:0000318"/>
    <property type="project" value="GO_Central"/>
</dbReference>
<dbReference type="FunFam" id="1.25.10.10:FF:001014">
    <property type="entry name" value="Uncharacterized protein"/>
    <property type="match status" value="1"/>
</dbReference>
<evidence type="ECO:0000256" key="2">
    <source>
        <dbReference type="ARBA" id="ARBA00009466"/>
    </source>
</evidence>
<dbReference type="InterPro" id="IPR041235">
    <property type="entry name" value="Exp1_repeat_2"/>
</dbReference>
<dbReference type="Pfam" id="PF08389">
    <property type="entry name" value="Xpo1"/>
    <property type="match status" value="1"/>
</dbReference>
<accession>A2DXF7</accession>
<keyword evidence="8" id="KW-1185">Reference proteome</keyword>
<dbReference type="KEGG" id="tva:4772903"/>
<organism evidence="7 8">
    <name type="scientific">Trichomonas vaginalis (strain ATCC PRA-98 / G3)</name>
    <dbReference type="NCBI Taxonomy" id="412133"/>
    <lineage>
        <taxon>Eukaryota</taxon>
        <taxon>Metamonada</taxon>
        <taxon>Parabasalia</taxon>
        <taxon>Trichomonadida</taxon>
        <taxon>Trichomonadidae</taxon>
        <taxon>Trichomonas</taxon>
    </lineage>
</organism>
<dbReference type="InterPro" id="IPR016024">
    <property type="entry name" value="ARM-type_fold"/>
</dbReference>
<name>A2DXF7_TRIV3</name>
<dbReference type="GO" id="GO:0005049">
    <property type="term" value="F:nuclear export signal receptor activity"/>
    <property type="evidence" value="ECO:0000318"/>
    <property type="project" value="GO_Central"/>
</dbReference>
<dbReference type="VEuPathDB" id="TrichDB:TVAG_380190"/>
<protein>
    <recommendedName>
        <fullName evidence="6">Exportin-1 C-terminal domain-containing protein</fullName>
    </recommendedName>
</protein>
<gene>
    <name evidence="7" type="ORF">TVAG_380190</name>
</gene>
<dbReference type="InterPro" id="IPR011989">
    <property type="entry name" value="ARM-like"/>
</dbReference>
<dbReference type="GO" id="GO:0000055">
    <property type="term" value="P:ribosomal large subunit export from nucleus"/>
    <property type="evidence" value="ECO:0000318"/>
    <property type="project" value="GO_Central"/>
</dbReference>
<dbReference type="PANTHER" id="PTHR11223:SF2">
    <property type="entry name" value="EXPORTIN-1"/>
    <property type="match status" value="1"/>
</dbReference>
<dbReference type="OMA" id="WAFKHNN"/>
<dbReference type="GO" id="GO:0006611">
    <property type="term" value="P:protein export from nucleus"/>
    <property type="evidence" value="ECO:0007669"/>
    <property type="project" value="InterPro"/>
</dbReference>
<dbReference type="OrthoDB" id="27218at2759"/>
<feature type="domain" description="Exportin-1 C-terminal" evidence="6">
    <location>
        <begin position="673"/>
        <end position="974"/>
    </location>
</feature>
<dbReference type="InterPro" id="IPR040485">
    <property type="entry name" value="XPO1_repeat_3"/>
</dbReference>
<dbReference type="SMART" id="SM01102">
    <property type="entry name" value="CRM1_C"/>
    <property type="match status" value="1"/>
</dbReference>
<sequence length="1003" mass="115361">MLGNTSCLTEVGEVPDIAVLERVYKLFSEGKYSTDCDRILNLFKDREDMINYIQQLIESATYDKVIHLLYKTLRENIQKRWELFNDDERVGIQNYVFEKWVDVTNNRPPSEFIIVEIDNCAVAIILKTYPQFYPNVIKDILSIANPINLENIVRILQFLLDELYNENAENYIPYRRINEITTALEESAEDIFNIVQLVFSNMISRVGLMKNTLLLLRHFIKSIPPAVIVENNIFTTIIQQALPNPNLVSESLSFLAEVYGLDDLPDVLVNNAAAVFHILITTLAPNLSDVNFQEVYDADPFKVRSLSNCLITFFLKQSLQIEIPDLAQELNLSLEWIYNMSDIGDSFVQRICADFWKQIARRIWKEANNLSEASENLYLPIMQYIRRLYIKIITRPEDFILNTDPEESRSIRQETKNTEDIELFKCEKELLIFLTNIDNADMVAAINELLAQLEESFNEGLFNAFCYSVGAITGTLGKDPEKDFLLQVVQSVLGLNQKAEGNTEVKALISAGLCYILSQYPRFLASDLSMFKTLIAKLFEFMAIPNPAVKEMAVNSLALVQKTTGKYFNQKSGSDSPFIMEIMQSLNKIIENLENKPLIIRLFGILASIIGSHPRTAERVEMLLFLVSSLNENWNNLLQNWEPQNESYSEELLFLLECNSEIASNITNAYGSQLRIIFNQLMEVYSRYSNLLQQFIGEPGYSETKEANCFKRIKSKIVLIINDYILKTPDVESVANELIEPISQTIILEYENSHPLGRVPEVLSLVTSMSNKMKKVFGEVLPNIYGPIFNETLAMIKDDFSIFPEFRVPFFKFVDNIVTNYISIMLSAPDQTFSDFIETIKLGCYHTIPEVCIISLSATEHLFKSIKDTNMNRYRQFLSNFYMDILVQVIKVTTDTYHKFAFREEVNLIRKLLSTQTQQLNGETIASAIQDLFPNRDYDSLVNYMSSLIANSNNMVEFQHIFREFVISTTLFSRRDNDLDLNRQEETFQNLQGMNGPANPEDY</sequence>
<dbReference type="InterPro" id="IPR045065">
    <property type="entry name" value="XPO1/5"/>
</dbReference>
<dbReference type="SUPFAM" id="SSF48371">
    <property type="entry name" value="ARM repeat"/>
    <property type="match status" value="2"/>
</dbReference>
<evidence type="ECO:0000313" key="8">
    <source>
        <dbReference type="Proteomes" id="UP000001542"/>
    </source>
</evidence>
<comment type="similarity">
    <text evidence="2">Belongs to the exportin family.</text>
</comment>
<keyword evidence="3" id="KW-0813">Transport</keyword>
<dbReference type="InterPro" id="IPR013598">
    <property type="entry name" value="Exportin-1/Importin-b-like"/>
</dbReference>
<dbReference type="GO" id="GO:0005737">
    <property type="term" value="C:cytoplasm"/>
    <property type="evidence" value="ECO:0000318"/>
    <property type="project" value="GO_Central"/>
</dbReference>
<reference evidence="7" key="2">
    <citation type="journal article" date="2007" name="Science">
        <title>Draft genome sequence of the sexually transmitted pathogen Trichomonas vaginalis.</title>
        <authorList>
            <person name="Carlton J.M."/>
            <person name="Hirt R.P."/>
            <person name="Silva J.C."/>
            <person name="Delcher A.L."/>
            <person name="Schatz M."/>
            <person name="Zhao Q."/>
            <person name="Wortman J.R."/>
            <person name="Bidwell S.L."/>
            <person name="Alsmark U.C.M."/>
            <person name="Besteiro S."/>
            <person name="Sicheritz-Ponten T."/>
            <person name="Noel C.J."/>
            <person name="Dacks J.B."/>
            <person name="Foster P.G."/>
            <person name="Simillion C."/>
            <person name="Van de Peer Y."/>
            <person name="Miranda-Saavedra D."/>
            <person name="Barton G.J."/>
            <person name="Westrop G.D."/>
            <person name="Mueller S."/>
            <person name="Dessi D."/>
            <person name="Fiori P.L."/>
            <person name="Ren Q."/>
            <person name="Paulsen I."/>
            <person name="Zhang H."/>
            <person name="Bastida-Corcuera F.D."/>
            <person name="Simoes-Barbosa A."/>
            <person name="Brown M.T."/>
            <person name="Hayes R.D."/>
            <person name="Mukherjee M."/>
            <person name="Okumura C.Y."/>
            <person name="Schneider R."/>
            <person name="Smith A.J."/>
            <person name="Vanacova S."/>
            <person name="Villalvazo M."/>
            <person name="Haas B.J."/>
            <person name="Pertea M."/>
            <person name="Feldblyum T.V."/>
            <person name="Utterback T.R."/>
            <person name="Shu C.L."/>
            <person name="Osoegawa K."/>
            <person name="de Jong P.J."/>
            <person name="Hrdy I."/>
            <person name="Horvathova L."/>
            <person name="Zubacova Z."/>
            <person name="Dolezal P."/>
            <person name="Malik S.B."/>
            <person name="Logsdon J.M. Jr."/>
            <person name="Henze K."/>
            <person name="Gupta A."/>
            <person name="Wang C.C."/>
            <person name="Dunne R.L."/>
            <person name="Upcroft J.A."/>
            <person name="Upcroft P."/>
            <person name="White O."/>
            <person name="Salzberg S.L."/>
            <person name="Tang P."/>
            <person name="Chiu C.-H."/>
            <person name="Lee Y.-S."/>
            <person name="Embley T.M."/>
            <person name="Coombs G.H."/>
            <person name="Mottram J.C."/>
            <person name="Tachezy J."/>
            <person name="Fraser-Liggett C.M."/>
            <person name="Johnson P.J."/>
        </authorList>
    </citation>
    <scope>NUCLEOTIDE SEQUENCE [LARGE SCALE GENOMIC DNA]</scope>
    <source>
        <strain evidence="7">G3</strain>
    </source>
</reference>
<dbReference type="FunCoup" id="A2DXF7">
    <property type="interactions" value="1261"/>
</dbReference>
<dbReference type="Pfam" id="PF08767">
    <property type="entry name" value="CRM1_C"/>
    <property type="match status" value="1"/>
</dbReference>
<keyword evidence="5" id="KW-0539">Nucleus</keyword>
<reference evidence="7" key="1">
    <citation type="submission" date="2006-10" db="EMBL/GenBank/DDBJ databases">
        <authorList>
            <person name="Amadeo P."/>
            <person name="Zhao Q."/>
            <person name="Wortman J."/>
            <person name="Fraser-Liggett C."/>
            <person name="Carlton J."/>
        </authorList>
    </citation>
    <scope>NUCLEOTIDE SEQUENCE</scope>
    <source>
        <strain evidence="7">G3</strain>
    </source>
</reference>
<dbReference type="Pfam" id="PF18784">
    <property type="entry name" value="CRM1_repeat_2"/>
    <property type="match status" value="1"/>
</dbReference>
<dbReference type="STRING" id="5722.A2DXF7"/>
<evidence type="ECO:0000256" key="4">
    <source>
        <dbReference type="ARBA" id="ARBA00022927"/>
    </source>
</evidence>
<dbReference type="Gene3D" id="1.25.10.10">
    <property type="entry name" value="Leucine-rich Repeat Variant"/>
    <property type="match status" value="1"/>
</dbReference>
<comment type="subcellular location">
    <subcellularLocation>
        <location evidence="1">Nucleus</location>
    </subcellularLocation>
</comment>
<keyword evidence="4" id="KW-0653">Protein transport</keyword>
<evidence type="ECO:0000256" key="3">
    <source>
        <dbReference type="ARBA" id="ARBA00022448"/>
    </source>
</evidence>
<evidence type="ECO:0000313" key="7">
    <source>
        <dbReference type="EMBL" id="EAY14909.1"/>
    </source>
</evidence>
<dbReference type="Proteomes" id="UP000001542">
    <property type="component" value="Unassembled WGS sequence"/>
</dbReference>
<dbReference type="PANTHER" id="PTHR11223">
    <property type="entry name" value="EXPORTIN 1/5"/>
    <property type="match status" value="1"/>
</dbReference>
<dbReference type="eggNOG" id="KOG2020">
    <property type="taxonomic scope" value="Eukaryota"/>
</dbReference>
<evidence type="ECO:0000256" key="1">
    <source>
        <dbReference type="ARBA" id="ARBA00004123"/>
    </source>
</evidence>
<dbReference type="EMBL" id="DS113263">
    <property type="protein sequence ID" value="EAY14909.1"/>
    <property type="molecule type" value="Genomic_DNA"/>
</dbReference>
<dbReference type="Pfam" id="PF18787">
    <property type="entry name" value="CRM1_repeat_3"/>
    <property type="match status" value="1"/>
</dbReference>
<dbReference type="SMR" id="A2DXF7"/>
<dbReference type="GO" id="GO:0005634">
    <property type="term" value="C:nucleus"/>
    <property type="evidence" value="ECO:0000318"/>
    <property type="project" value="GO_Central"/>
</dbReference>
<dbReference type="InterPro" id="IPR014877">
    <property type="entry name" value="XPO1_C_dom"/>
</dbReference>
<dbReference type="RefSeq" id="XP_001327132.1">
    <property type="nucleotide sequence ID" value="XM_001327097.1"/>
</dbReference>
<dbReference type="InParanoid" id="A2DXF7"/>
<proteinExistence type="inferred from homology"/>
<evidence type="ECO:0000259" key="6">
    <source>
        <dbReference type="SMART" id="SM01102"/>
    </source>
</evidence>